<dbReference type="CDD" id="cd17324">
    <property type="entry name" value="MFS_NepI_like"/>
    <property type="match status" value="1"/>
</dbReference>
<dbReference type="AlphaFoldDB" id="A0AAJ2K262"/>
<dbReference type="InterPro" id="IPR050189">
    <property type="entry name" value="MFS_Efflux_Transporters"/>
</dbReference>
<feature type="transmembrane region" description="Helical" evidence="7">
    <location>
        <begin position="197"/>
        <end position="222"/>
    </location>
</feature>
<dbReference type="PANTHER" id="PTHR43124">
    <property type="entry name" value="PURINE EFFLUX PUMP PBUE"/>
    <property type="match status" value="1"/>
</dbReference>
<feature type="transmembrane region" description="Helical" evidence="7">
    <location>
        <begin position="234"/>
        <end position="254"/>
    </location>
</feature>
<keyword evidence="3" id="KW-1003">Cell membrane</keyword>
<dbReference type="PROSITE" id="PS50850">
    <property type="entry name" value="MFS"/>
    <property type="match status" value="1"/>
</dbReference>
<dbReference type="EMBL" id="JAVYAA010000006">
    <property type="protein sequence ID" value="MDT8978802.1"/>
    <property type="molecule type" value="Genomic_DNA"/>
</dbReference>
<feature type="domain" description="Major facilitator superfamily (MFS) profile" evidence="8">
    <location>
        <begin position="2"/>
        <end position="377"/>
    </location>
</feature>
<evidence type="ECO:0000256" key="5">
    <source>
        <dbReference type="ARBA" id="ARBA00022989"/>
    </source>
</evidence>
<dbReference type="GO" id="GO:0022857">
    <property type="term" value="F:transmembrane transporter activity"/>
    <property type="evidence" value="ECO:0007669"/>
    <property type="project" value="InterPro"/>
</dbReference>
<dbReference type="InterPro" id="IPR036259">
    <property type="entry name" value="MFS_trans_sf"/>
</dbReference>
<feature type="transmembrane region" description="Helical" evidence="7">
    <location>
        <begin position="325"/>
        <end position="345"/>
    </location>
</feature>
<evidence type="ECO:0000256" key="6">
    <source>
        <dbReference type="ARBA" id="ARBA00023136"/>
    </source>
</evidence>
<comment type="caution">
    <text evidence="9">The sequence shown here is derived from an EMBL/GenBank/DDBJ whole genome shotgun (WGS) entry which is preliminary data.</text>
</comment>
<evidence type="ECO:0000259" key="8">
    <source>
        <dbReference type="PROSITE" id="PS50850"/>
    </source>
</evidence>
<sequence>MSLLALMLCTFAIGTTEFITMGILPEVSQDLHVSISAAGLLVTGYAIGVAIGAPLLTAITGRVERKRLLLGLMLLFVIGNVLCALAPTYAFLLAARFVAAFAHGTFFGAGAVVASKIVPVQKQASAVAMIFTGVSVANIVGVPLGTFVGQQLGWRASFWSVGALGLLGTLAVALWVPRITFQAKSQLRQELHVLKSAQVQLTLVMTILSFVGIFAAFTYVAPMLTEITGFSSDQITPILLLYGVGLTIGNTLAGKLANRRIMPTAIGGLAFSAFTMGLLYFTIHVKWAAVLTILLWGLASFGHVPALQMRIIEKAKGAPNLASSLNISAFNLGIALGSSLGAWVIHSGFGLTAVPIAATVLTIVAIIVALYGWRRDTVVKEVTKAA</sequence>
<gene>
    <name evidence="9" type="ORF">RQP50_21430</name>
</gene>
<keyword evidence="6 7" id="KW-0472">Membrane</keyword>
<dbReference type="Gene3D" id="1.20.1250.20">
    <property type="entry name" value="MFS general substrate transporter like domains"/>
    <property type="match status" value="2"/>
</dbReference>
<dbReference type="SUPFAM" id="SSF103473">
    <property type="entry name" value="MFS general substrate transporter"/>
    <property type="match status" value="1"/>
</dbReference>
<feature type="transmembrane region" description="Helical" evidence="7">
    <location>
        <begin position="126"/>
        <end position="144"/>
    </location>
</feature>
<dbReference type="GO" id="GO:0005886">
    <property type="term" value="C:plasma membrane"/>
    <property type="evidence" value="ECO:0007669"/>
    <property type="project" value="UniProtKB-SubCell"/>
</dbReference>
<dbReference type="InterPro" id="IPR020846">
    <property type="entry name" value="MFS_dom"/>
</dbReference>
<feature type="transmembrane region" description="Helical" evidence="7">
    <location>
        <begin position="68"/>
        <end position="87"/>
    </location>
</feature>
<organism evidence="9 10">
    <name type="scientific">Paenibacillus suaedae</name>
    <dbReference type="NCBI Taxonomy" id="3077233"/>
    <lineage>
        <taxon>Bacteria</taxon>
        <taxon>Bacillati</taxon>
        <taxon>Bacillota</taxon>
        <taxon>Bacilli</taxon>
        <taxon>Bacillales</taxon>
        <taxon>Paenibacillaceae</taxon>
        <taxon>Paenibacillus</taxon>
    </lineage>
</organism>
<dbReference type="Pfam" id="PF07690">
    <property type="entry name" value="MFS_1"/>
    <property type="match status" value="1"/>
</dbReference>
<feature type="transmembrane region" description="Helical" evidence="7">
    <location>
        <begin position="351"/>
        <end position="373"/>
    </location>
</feature>
<proteinExistence type="predicted"/>
<accession>A0AAJ2K262</accession>
<protein>
    <submittedName>
        <fullName evidence="9">MFS transporter</fullName>
    </submittedName>
</protein>
<dbReference type="RefSeq" id="WP_072732214.1">
    <property type="nucleotide sequence ID" value="NZ_JAVYAA010000006.1"/>
</dbReference>
<evidence type="ECO:0000256" key="1">
    <source>
        <dbReference type="ARBA" id="ARBA00004651"/>
    </source>
</evidence>
<dbReference type="PANTHER" id="PTHR43124:SF8">
    <property type="entry name" value="INNER MEMBRANE TRANSPORT PROTEIN YDHP"/>
    <property type="match status" value="1"/>
</dbReference>
<feature type="transmembrane region" description="Helical" evidence="7">
    <location>
        <begin position="156"/>
        <end position="176"/>
    </location>
</feature>
<keyword evidence="5 7" id="KW-1133">Transmembrane helix</keyword>
<feature type="transmembrane region" description="Helical" evidence="7">
    <location>
        <begin position="93"/>
        <end position="114"/>
    </location>
</feature>
<feature type="transmembrane region" description="Helical" evidence="7">
    <location>
        <begin position="261"/>
        <end position="281"/>
    </location>
</feature>
<evidence type="ECO:0000256" key="7">
    <source>
        <dbReference type="SAM" id="Phobius"/>
    </source>
</evidence>
<evidence type="ECO:0000256" key="2">
    <source>
        <dbReference type="ARBA" id="ARBA00022448"/>
    </source>
</evidence>
<name>A0AAJ2K262_9BACL</name>
<feature type="transmembrane region" description="Helical" evidence="7">
    <location>
        <begin position="34"/>
        <end position="56"/>
    </location>
</feature>
<dbReference type="Proteomes" id="UP001250538">
    <property type="component" value="Unassembled WGS sequence"/>
</dbReference>
<evidence type="ECO:0000313" key="10">
    <source>
        <dbReference type="Proteomes" id="UP001250538"/>
    </source>
</evidence>
<keyword evidence="4 7" id="KW-0812">Transmembrane</keyword>
<comment type="subcellular location">
    <subcellularLocation>
        <location evidence="1">Cell membrane</location>
        <topology evidence="1">Multi-pass membrane protein</topology>
    </subcellularLocation>
</comment>
<reference evidence="10" key="1">
    <citation type="submission" date="2023-09" db="EMBL/GenBank/DDBJ databases">
        <title>Paenibacillus sp. chi10 Genome sequencing and assembly.</title>
        <authorList>
            <person name="Kim I."/>
        </authorList>
    </citation>
    <scope>NUCLEOTIDE SEQUENCE [LARGE SCALE GENOMIC DNA]</scope>
    <source>
        <strain evidence="10">chi10</strain>
    </source>
</reference>
<evidence type="ECO:0000256" key="3">
    <source>
        <dbReference type="ARBA" id="ARBA00022475"/>
    </source>
</evidence>
<evidence type="ECO:0000256" key="4">
    <source>
        <dbReference type="ARBA" id="ARBA00022692"/>
    </source>
</evidence>
<feature type="transmembrane region" description="Helical" evidence="7">
    <location>
        <begin position="287"/>
        <end position="304"/>
    </location>
</feature>
<keyword evidence="10" id="KW-1185">Reference proteome</keyword>
<evidence type="ECO:0000313" key="9">
    <source>
        <dbReference type="EMBL" id="MDT8978802.1"/>
    </source>
</evidence>
<keyword evidence="2" id="KW-0813">Transport</keyword>
<dbReference type="InterPro" id="IPR011701">
    <property type="entry name" value="MFS"/>
</dbReference>